<dbReference type="Pfam" id="PF00126">
    <property type="entry name" value="HTH_1"/>
    <property type="match status" value="1"/>
</dbReference>
<dbReference type="Gene3D" id="1.10.10.10">
    <property type="entry name" value="Winged helix-like DNA-binding domain superfamily/Winged helix DNA-binding domain"/>
    <property type="match status" value="1"/>
</dbReference>
<dbReference type="PANTHER" id="PTHR30537:SF31">
    <property type="entry name" value="TRANSCRIPTIONAL REGULATOR, LYSR FAMILY"/>
    <property type="match status" value="1"/>
</dbReference>
<dbReference type="SUPFAM" id="SSF46785">
    <property type="entry name" value="Winged helix' DNA-binding domain"/>
    <property type="match status" value="1"/>
</dbReference>
<evidence type="ECO:0000259" key="5">
    <source>
        <dbReference type="PROSITE" id="PS50931"/>
    </source>
</evidence>
<evidence type="ECO:0000313" key="7">
    <source>
        <dbReference type="Proteomes" id="UP000826462"/>
    </source>
</evidence>
<dbReference type="Proteomes" id="UP000826462">
    <property type="component" value="Chromosome 2"/>
</dbReference>
<accession>A0ABX8UXN3</accession>
<evidence type="ECO:0000256" key="2">
    <source>
        <dbReference type="ARBA" id="ARBA00023015"/>
    </source>
</evidence>
<dbReference type="PANTHER" id="PTHR30537">
    <property type="entry name" value="HTH-TYPE TRANSCRIPTIONAL REGULATOR"/>
    <property type="match status" value="1"/>
</dbReference>
<name>A0ABX8UXN3_9BURK</name>
<comment type="similarity">
    <text evidence="1">Belongs to the LysR transcriptional regulatory family.</text>
</comment>
<keyword evidence="3" id="KW-0238">DNA-binding</keyword>
<dbReference type="InterPro" id="IPR036388">
    <property type="entry name" value="WH-like_DNA-bd_sf"/>
</dbReference>
<dbReference type="InterPro" id="IPR005119">
    <property type="entry name" value="LysR_subst-bd"/>
</dbReference>
<dbReference type="SUPFAM" id="SSF53850">
    <property type="entry name" value="Periplasmic binding protein-like II"/>
    <property type="match status" value="1"/>
</dbReference>
<sequence>MLDINDMYYFVHVVEHKSVTAAARALRLPQTTISDRLNQLEMRLGVRLIDRTLPQLAVTDVGKDFYLHTRAMLQHAQEAESAVRERMTMPGGLVKISVTPATAQCVMRHVLPAFSRKYPDMRLMQRTSNAEASIVAEGFDVAIQAHAQPLQDSSLIQRPLASTPCLLFCSPSLFGDPRALRRPEELKDTPTLFMLDNGAPCKWTLHHRSGEDVTVPLSPALTTDCMKTLKDAAVGGLGVVALPAYACKAELRAGSLVRVLQEWTAGAANLTALVPYGQNRLPSVRALLDFLVEQVPGVVAMD</sequence>
<evidence type="ECO:0000256" key="1">
    <source>
        <dbReference type="ARBA" id="ARBA00009437"/>
    </source>
</evidence>
<dbReference type="PROSITE" id="PS50931">
    <property type="entry name" value="HTH_LYSR"/>
    <property type="match status" value="1"/>
</dbReference>
<keyword evidence="7" id="KW-1185">Reference proteome</keyword>
<keyword evidence="2" id="KW-0805">Transcription regulation</keyword>
<dbReference type="EMBL" id="CP080096">
    <property type="protein sequence ID" value="QYD73731.1"/>
    <property type="molecule type" value="Genomic_DNA"/>
</dbReference>
<reference evidence="6 7" key="1">
    <citation type="submission" date="2021-07" db="EMBL/GenBank/DDBJ databases">
        <title>Paraburkholderia edwinii protects Aspergillus sp. from phenazines by acting as a toxin sponge.</title>
        <authorList>
            <person name="Dahlstrom K.M."/>
            <person name="Newman D.K."/>
        </authorList>
    </citation>
    <scope>NUCLEOTIDE SEQUENCE [LARGE SCALE GENOMIC DNA]</scope>
    <source>
        <strain evidence="6 7">Pe01</strain>
    </source>
</reference>
<dbReference type="PRINTS" id="PR00039">
    <property type="entry name" value="HTHLYSR"/>
</dbReference>
<dbReference type="Gene3D" id="3.40.190.290">
    <property type="match status" value="1"/>
</dbReference>
<evidence type="ECO:0000313" key="6">
    <source>
        <dbReference type="EMBL" id="QYD73731.1"/>
    </source>
</evidence>
<keyword evidence="4" id="KW-0804">Transcription</keyword>
<dbReference type="InterPro" id="IPR000847">
    <property type="entry name" value="LysR_HTH_N"/>
</dbReference>
<feature type="domain" description="HTH lysR-type" evidence="5">
    <location>
        <begin position="2"/>
        <end position="59"/>
    </location>
</feature>
<dbReference type="InterPro" id="IPR036390">
    <property type="entry name" value="WH_DNA-bd_sf"/>
</dbReference>
<proteinExistence type="inferred from homology"/>
<evidence type="ECO:0000256" key="4">
    <source>
        <dbReference type="ARBA" id="ARBA00023163"/>
    </source>
</evidence>
<protein>
    <submittedName>
        <fullName evidence="6">LysR family transcriptional regulator</fullName>
    </submittedName>
</protein>
<organism evidence="6 7">
    <name type="scientific">Paraburkholderia edwinii</name>
    <dbReference type="NCBI Taxonomy" id="2861782"/>
    <lineage>
        <taxon>Bacteria</taxon>
        <taxon>Pseudomonadati</taxon>
        <taxon>Pseudomonadota</taxon>
        <taxon>Betaproteobacteria</taxon>
        <taxon>Burkholderiales</taxon>
        <taxon>Burkholderiaceae</taxon>
        <taxon>Paraburkholderia</taxon>
    </lineage>
</organism>
<dbReference type="InterPro" id="IPR058163">
    <property type="entry name" value="LysR-type_TF_proteobact-type"/>
</dbReference>
<dbReference type="Pfam" id="PF03466">
    <property type="entry name" value="LysR_substrate"/>
    <property type="match status" value="1"/>
</dbReference>
<gene>
    <name evidence="6" type="ORF">KZJ38_23455</name>
</gene>
<evidence type="ECO:0000256" key="3">
    <source>
        <dbReference type="ARBA" id="ARBA00023125"/>
    </source>
</evidence>